<dbReference type="Proteomes" id="UP000042738">
    <property type="component" value="Plasmid pSsAf2.3-2"/>
</dbReference>
<comment type="subcellular location">
    <subcellularLocation>
        <location evidence="2">Cell outer membrane</location>
    </subcellularLocation>
    <subcellularLocation>
        <location evidence="1">Cell surface</location>
    </subcellularLocation>
</comment>
<evidence type="ECO:0000259" key="8">
    <source>
        <dbReference type="Pfam" id="PF03895"/>
    </source>
</evidence>
<feature type="domain" description="Trimeric autotransporter adhesin YadA-like C-terminal membrane anchor" evidence="8">
    <location>
        <begin position="284"/>
        <end position="336"/>
    </location>
</feature>
<evidence type="ECO:0000313" key="10">
    <source>
        <dbReference type="Proteomes" id="UP000042738"/>
    </source>
</evidence>
<keyword evidence="9" id="KW-0614">Plasmid</keyword>
<keyword evidence="4" id="KW-0812">Transmembrane</keyword>
<evidence type="ECO:0000256" key="5">
    <source>
        <dbReference type="ARBA" id="ARBA00022729"/>
    </source>
</evidence>
<dbReference type="SUPFAM" id="SSF101967">
    <property type="entry name" value="Adhesin YadA, collagen-binding domain"/>
    <property type="match status" value="1"/>
</dbReference>
<proteinExistence type="predicted"/>
<dbReference type="Gene3D" id="3.30.1300.30">
    <property type="entry name" value="GSPII I/J protein-like"/>
    <property type="match status" value="1"/>
</dbReference>
<keyword evidence="7" id="KW-0998">Cell outer membrane</keyword>
<evidence type="ECO:0000256" key="7">
    <source>
        <dbReference type="ARBA" id="ARBA00023237"/>
    </source>
</evidence>
<dbReference type="AlphaFoldDB" id="A0A7D5SQK3"/>
<sequence length="339" mass="34418">MILGEGGVADEQSVVVGGDASKALGVAVGNGAKGGYNAVSVGQGATTEKASFGVAVGAESAALSSGPQGQGSVAVGTRATAGYGGVGLGYGANATNGGVALGTGSLTARFDEVNVGERFISGVKAGTSKTDAANVGQVQVSNANTLAVANAHSDTGNADTLRAARSHTDERETATNARTDALLKVEQTARNEAIANESQARRDGDAATLKSANDYTNWRVDTLNIDTADTLRQSQTYTDTRANEARYYTDSKFSQLNTRIERAEKRLHAGIAGVAAIASIPYVASNRFSYGVAVGNYQSANALAGGIQYKTSPNTTIRLNVSLDSSDNAALAVGVGGGW</sequence>
<dbReference type="SUPFAM" id="SSF54523">
    <property type="entry name" value="Pili subunits"/>
    <property type="match status" value="1"/>
</dbReference>
<geneLocation type="plasmid" evidence="9 10">
    <name>pSsAf2.3-2</name>
</geneLocation>
<keyword evidence="6" id="KW-0472">Membrane</keyword>
<dbReference type="Gene3D" id="1.20.5.2280">
    <property type="match status" value="1"/>
</dbReference>
<keyword evidence="3" id="KW-1134">Transmembrane beta strand</keyword>
<dbReference type="EMBL" id="CP050857">
    <property type="protein sequence ID" value="QLH64593.1"/>
    <property type="molecule type" value="Genomic_DNA"/>
</dbReference>
<reference evidence="9 10" key="1">
    <citation type="journal article" date="2014" name="Genome Announc.">
        <title>Whole-Genome Sequence of Serratia symbiotica Strain CWBI-2.3T, a Free-Living Symbiont of the Black Bean Aphid Aphis fabae.</title>
        <authorList>
            <person name="Foray V."/>
            <person name="Grigorescu A.S."/>
            <person name="Sabri A."/>
            <person name="Haubruge E."/>
            <person name="Lognay G."/>
            <person name="Francis F."/>
            <person name="Fauconnier M.L."/>
            <person name="Hance T."/>
            <person name="Thonart P."/>
        </authorList>
    </citation>
    <scope>NUCLEOTIDE SEQUENCE [LARGE SCALE GENOMIC DNA]</scope>
    <source>
        <strain evidence="9">CWBI-2.3</strain>
        <plasmid evidence="9 10">pSsAf2.3-2</plasmid>
    </source>
</reference>
<evidence type="ECO:0000256" key="6">
    <source>
        <dbReference type="ARBA" id="ARBA00023136"/>
    </source>
</evidence>
<organism evidence="9 10">
    <name type="scientific">Serratia symbiotica</name>
    <dbReference type="NCBI Taxonomy" id="138074"/>
    <lineage>
        <taxon>Bacteria</taxon>
        <taxon>Pseudomonadati</taxon>
        <taxon>Pseudomonadota</taxon>
        <taxon>Gammaproteobacteria</taxon>
        <taxon>Enterobacterales</taxon>
        <taxon>Yersiniaceae</taxon>
        <taxon>Serratia</taxon>
    </lineage>
</organism>
<dbReference type="GO" id="GO:0009986">
    <property type="term" value="C:cell surface"/>
    <property type="evidence" value="ECO:0007669"/>
    <property type="project" value="UniProtKB-SubCell"/>
</dbReference>
<evidence type="ECO:0000256" key="3">
    <source>
        <dbReference type="ARBA" id="ARBA00022452"/>
    </source>
</evidence>
<gene>
    <name evidence="9" type="ORF">SYMBAF_17025</name>
</gene>
<keyword evidence="5" id="KW-0732">Signal</keyword>
<evidence type="ECO:0000256" key="4">
    <source>
        <dbReference type="ARBA" id="ARBA00022692"/>
    </source>
</evidence>
<evidence type="ECO:0000313" key="9">
    <source>
        <dbReference type="EMBL" id="QLH64593.1"/>
    </source>
</evidence>
<dbReference type="InterPro" id="IPR011049">
    <property type="entry name" value="Serralysin-like_metalloprot_C"/>
</dbReference>
<name>A0A7D5SQK3_9GAMM</name>
<dbReference type="InterPro" id="IPR005594">
    <property type="entry name" value="YadA_C"/>
</dbReference>
<evidence type="ECO:0000256" key="1">
    <source>
        <dbReference type="ARBA" id="ARBA00004241"/>
    </source>
</evidence>
<evidence type="ECO:0000256" key="2">
    <source>
        <dbReference type="ARBA" id="ARBA00004442"/>
    </source>
</evidence>
<dbReference type="InterPro" id="IPR045584">
    <property type="entry name" value="Pilin-like"/>
</dbReference>
<dbReference type="GO" id="GO:0009279">
    <property type="term" value="C:cell outer membrane"/>
    <property type="evidence" value="ECO:0007669"/>
    <property type="project" value="UniProtKB-SubCell"/>
</dbReference>
<accession>A0A7D5SQK3</accession>
<protein>
    <recommendedName>
        <fullName evidence="8">Trimeric autotransporter adhesin YadA-like C-terminal membrane anchor domain-containing protein</fullName>
    </recommendedName>
</protein>
<dbReference type="Pfam" id="PF03895">
    <property type="entry name" value="YadA_anchor"/>
    <property type="match status" value="1"/>
</dbReference>
<dbReference type="Gene3D" id="2.150.10.10">
    <property type="entry name" value="Serralysin-like metalloprotease, C-terminal"/>
    <property type="match status" value="1"/>
</dbReference>